<keyword evidence="2" id="KW-1185">Reference proteome</keyword>
<gene>
    <name evidence="1" type="ORF">F1609_29515</name>
</gene>
<dbReference type="Proteomes" id="UP000819052">
    <property type="component" value="Unassembled WGS sequence"/>
</dbReference>
<name>A0ABX0MD29_9BURK</name>
<evidence type="ECO:0000313" key="2">
    <source>
        <dbReference type="Proteomes" id="UP000819052"/>
    </source>
</evidence>
<dbReference type="EMBL" id="VVIW01000029">
    <property type="protein sequence ID" value="NHZ44274.1"/>
    <property type="molecule type" value="Genomic_DNA"/>
</dbReference>
<proteinExistence type="predicted"/>
<dbReference type="RefSeq" id="WP_167080795.1">
    <property type="nucleotide sequence ID" value="NZ_VVIW01000029.1"/>
</dbReference>
<sequence length="89" mass="9947">MDISKEQYVKTFSGYIIVDCAIRSKDIFYFSLCTNTSRFPDPDEKLIVADVDSEIKVCSGHLPPCGNVILLAGNSGAAYKQHGVWHKFF</sequence>
<reference evidence="1 2" key="1">
    <citation type="submission" date="2019-09" db="EMBL/GenBank/DDBJ databases">
        <title>Taxonomy of Antarctic Massilia spp.: description of Massilia rubra sp. nov., Massilia aquatica sp. nov., Massilia mucilaginosa sp. nov., Massilia frigida sp. nov. isolated from streams, lakes and regoliths.</title>
        <authorList>
            <person name="Holochova P."/>
            <person name="Sedlacek I."/>
            <person name="Kralova S."/>
            <person name="Maslanova I."/>
            <person name="Busse H.-J."/>
            <person name="Stankova E."/>
            <person name="Vrbovska V."/>
            <person name="Kovarovic V."/>
            <person name="Bartak M."/>
            <person name="Svec P."/>
            <person name="Pantucek R."/>
        </authorList>
    </citation>
    <scope>NUCLEOTIDE SEQUENCE [LARGE SCALE GENOMIC DNA]</scope>
    <source>
        <strain evidence="1 2">CCM 8693</strain>
    </source>
</reference>
<comment type="caution">
    <text evidence="1">The sequence shown here is derived from an EMBL/GenBank/DDBJ whole genome shotgun (WGS) entry which is preliminary data.</text>
</comment>
<accession>A0ABX0MD29</accession>
<protein>
    <submittedName>
        <fullName evidence="1">Uncharacterized protein</fullName>
    </submittedName>
</protein>
<evidence type="ECO:0000313" key="1">
    <source>
        <dbReference type="EMBL" id="NHZ44274.1"/>
    </source>
</evidence>
<organism evidence="1 2">
    <name type="scientific">Massilia aquatica</name>
    <dbReference type="NCBI Taxonomy" id="2609000"/>
    <lineage>
        <taxon>Bacteria</taxon>
        <taxon>Pseudomonadati</taxon>
        <taxon>Pseudomonadota</taxon>
        <taxon>Betaproteobacteria</taxon>
        <taxon>Burkholderiales</taxon>
        <taxon>Oxalobacteraceae</taxon>
        <taxon>Telluria group</taxon>
        <taxon>Massilia</taxon>
    </lineage>
</organism>